<sequence>MDFKLIHVLKWGLLALTAIVTFESLAVGSDASVTLGTRVVAGKITEWQVPVPKFARDPAIGRDGNVYFAVRSGDQIARFDPKLKIFQDWNVPVGTQPLGVVVARDGKVLFGGFGNGTVGELDPSTGKIKIYLIPSVDSNPYTLVLDGEDNIWFTLRKVGKVARLERASGKITEYPIGDKPYSVALDQSGNVWVTRMAADRIVRLEPKTGKVTELLLGSGSHPRRTAVAPDGMLWVSLYGTGKLVKIDPTVCRVIKEYALPGGPNAGPYAVNADANGRIWVSEIQTDSVIMLDPRSEDIQIFKLPTKNTGIRNAAIDSEGHYWYVGSQAGKLGVIE</sequence>
<dbReference type="STRING" id="338969.Rfer_0248"/>
<dbReference type="OrthoDB" id="8673369at2"/>
<dbReference type="Proteomes" id="UP000008332">
    <property type="component" value="Chromosome"/>
</dbReference>
<dbReference type="HOGENOM" id="CLU_054751_0_0_4"/>
<accession>Q222P8</accession>
<keyword evidence="1" id="KW-0472">Membrane</keyword>
<organism evidence="1 2">
    <name type="scientific">Albidiferax ferrireducens (strain ATCC BAA-621 / DSM 15236 / T118)</name>
    <name type="common">Rhodoferax ferrireducens</name>
    <dbReference type="NCBI Taxonomy" id="338969"/>
    <lineage>
        <taxon>Bacteria</taxon>
        <taxon>Pseudomonadati</taxon>
        <taxon>Pseudomonadota</taxon>
        <taxon>Betaproteobacteria</taxon>
        <taxon>Burkholderiales</taxon>
        <taxon>Comamonadaceae</taxon>
        <taxon>Rhodoferax</taxon>
    </lineage>
</organism>
<dbReference type="PANTHER" id="PTHR40274:SF3">
    <property type="entry name" value="VIRGINIAMYCIN B LYASE"/>
    <property type="match status" value="1"/>
</dbReference>
<keyword evidence="2" id="KW-1185">Reference proteome</keyword>
<keyword evidence="1" id="KW-0812">Transmembrane</keyword>
<dbReference type="GO" id="GO:0016787">
    <property type="term" value="F:hydrolase activity"/>
    <property type="evidence" value="ECO:0007669"/>
    <property type="project" value="UniProtKB-KW"/>
</dbReference>
<proteinExistence type="predicted"/>
<dbReference type="InterPro" id="IPR051344">
    <property type="entry name" value="Vgb"/>
</dbReference>
<reference evidence="2" key="1">
    <citation type="submission" date="2006-02" db="EMBL/GenBank/DDBJ databases">
        <title>Complete sequence of chromosome of Rhodoferax ferrireducens DSM 15236.</title>
        <authorList>
            <person name="Copeland A."/>
            <person name="Lucas S."/>
            <person name="Lapidus A."/>
            <person name="Barry K."/>
            <person name="Detter J.C."/>
            <person name="Glavina del Rio T."/>
            <person name="Hammon N."/>
            <person name="Israni S."/>
            <person name="Pitluck S."/>
            <person name="Brettin T."/>
            <person name="Bruce D."/>
            <person name="Han C."/>
            <person name="Tapia R."/>
            <person name="Gilna P."/>
            <person name="Kiss H."/>
            <person name="Schmutz J."/>
            <person name="Larimer F."/>
            <person name="Land M."/>
            <person name="Kyrpides N."/>
            <person name="Ivanova N."/>
            <person name="Richardson P."/>
        </authorList>
    </citation>
    <scope>NUCLEOTIDE SEQUENCE [LARGE SCALE GENOMIC DNA]</scope>
    <source>
        <strain evidence="2">ATCC BAA-621 / DSM 15236 / T118</strain>
    </source>
</reference>
<gene>
    <name evidence="1" type="ordered locus">Rfer_0248</name>
</gene>
<dbReference type="Gene3D" id="2.130.10.10">
    <property type="entry name" value="YVTN repeat-like/Quinoprotein amine dehydrogenase"/>
    <property type="match status" value="2"/>
</dbReference>
<dbReference type="KEGG" id="rfr:Rfer_0248"/>
<protein>
    <submittedName>
        <fullName evidence="1">Putative hydrolase transmembrane protein</fullName>
    </submittedName>
</protein>
<dbReference type="InterPro" id="IPR015943">
    <property type="entry name" value="WD40/YVTN_repeat-like_dom_sf"/>
</dbReference>
<dbReference type="Pfam" id="PF24684">
    <property type="entry name" value="Vgb_lyase"/>
    <property type="match status" value="1"/>
</dbReference>
<dbReference type="EMBL" id="CP000267">
    <property type="protein sequence ID" value="ABD68005.1"/>
    <property type="molecule type" value="Genomic_DNA"/>
</dbReference>
<evidence type="ECO:0000313" key="2">
    <source>
        <dbReference type="Proteomes" id="UP000008332"/>
    </source>
</evidence>
<keyword evidence="1" id="KW-0378">Hydrolase</keyword>
<dbReference type="RefSeq" id="WP_011462578.1">
    <property type="nucleotide sequence ID" value="NC_007908.1"/>
</dbReference>
<dbReference type="eggNOG" id="COG4257">
    <property type="taxonomic scope" value="Bacteria"/>
</dbReference>
<dbReference type="SUPFAM" id="SSF101898">
    <property type="entry name" value="NHL repeat"/>
    <property type="match status" value="1"/>
</dbReference>
<dbReference type="PANTHER" id="PTHR40274">
    <property type="entry name" value="VIRGINIAMYCIN B LYASE"/>
    <property type="match status" value="1"/>
</dbReference>
<name>Q222P8_ALBFT</name>
<dbReference type="AlphaFoldDB" id="Q222P8"/>
<evidence type="ECO:0000313" key="1">
    <source>
        <dbReference type="EMBL" id="ABD68005.1"/>
    </source>
</evidence>